<gene>
    <name evidence="5" type="ORF">PCOR1329_LOCUS33401</name>
</gene>
<organism evidence="5 6">
    <name type="scientific">Prorocentrum cordatum</name>
    <dbReference type="NCBI Taxonomy" id="2364126"/>
    <lineage>
        <taxon>Eukaryota</taxon>
        <taxon>Sar</taxon>
        <taxon>Alveolata</taxon>
        <taxon>Dinophyceae</taxon>
        <taxon>Prorocentrales</taxon>
        <taxon>Prorocentraceae</taxon>
        <taxon>Prorocentrum</taxon>
    </lineage>
</organism>
<dbReference type="SUPFAM" id="SSF53474">
    <property type="entry name" value="alpha/beta-Hydrolases"/>
    <property type="match status" value="1"/>
</dbReference>
<proteinExistence type="inferred from homology"/>
<evidence type="ECO:0000256" key="1">
    <source>
        <dbReference type="ARBA" id="ARBA00007169"/>
    </source>
</evidence>
<dbReference type="Gene3D" id="3.40.50.1820">
    <property type="entry name" value="alpha/beta hydrolase"/>
    <property type="match status" value="1"/>
</dbReference>
<dbReference type="PANTHER" id="PTHR11487">
    <property type="entry name" value="THIOESTERASE"/>
    <property type="match status" value="1"/>
</dbReference>
<evidence type="ECO:0000313" key="6">
    <source>
        <dbReference type="Proteomes" id="UP001189429"/>
    </source>
</evidence>
<dbReference type="Proteomes" id="UP001189429">
    <property type="component" value="Unassembled WGS sequence"/>
</dbReference>
<evidence type="ECO:0000259" key="4">
    <source>
        <dbReference type="Pfam" id="PF00975"/>
    </source>
</evidence>
<dbReference type="InterPro" id="IPR012223">
    <property type="entry name" value="TEII"/>
</dbReference>
<comment type="similarity">
    <text evidence="1">Belongs to the thioesterase family.</text>
</comment>
<keyword evidence="6" id="KW-1185">Reference proteome</keyword>
<feature type="signal peptide" evidence="3">
    <location>
        <begin position="1"/>
        <end position="18"/>
    </location>
</feature>
<reference evidence="5" key="1">
    <citation type="submission" date="2023-10" db="EMBL/GenBank/DDBJ databases">
        <authorList>
            <person name="Chen Y."/>
            <person name="Shah S."/>
            <person name="Dougan E. K."/>
            <person name="Thang M."/>
            <person name="Chan C."/>
        </authorList>
    </citation>
    <scope>NUCLEOTIDE SEQUENCE [LARGE SCALE GENOMIC DNA]</scope>
</reference>
<dbReference type="PANTHER" id="PTHR11487:SF0">
    <property type="entry name" value="S-ACYL FATTY ACID SYNTHASE THIOESTERASE, MEDIUM CHAIN"/>
    <property type="match status" value="1"/>
</dbReference>
<dbReference type="EMBL" id="CAUYUJ010014014">
    <property type="protein sequence ID" value="CAK0837118.1"/>
    <property type="molecule type" value="Genomic_DNA"/>
</dbReference>
<evidence type="ECO:0000256" key="3">
    <source>
        <dbReference type="SAM" id="SignalP"/>
    </source>
</evidence>
<feature type="chain" id="PRO_5047199588" description="Thioesterase domain-containing protein" evidence="3">
    <location>
        <begin position="19"/>
        <end position="441"/>
    </location>
</feature>
<name>A0ABN9SX92_9DINO</name>
<dbReference type="InterPro" id="IPR029058">
    <property type="entry name" value="AB_hydrolase_fold"/>
</dbReference>
<protein>
    <recommendedName>
        <fullName evidence="4">Thioesterase domain-containing protein</fullName>
    </recommendedName>
</protein>
<sequence>MIVMICLHACSRLDACQGARPNKFWLKPLWLYGVRGCEPMACWEVTGGVDRGGIIVREGQAFGSQKAPERLRTGAVVRELAVEDGRLQYELVQGSGPATGWVSVALGGRQLLQPVLDELPSPVEVATLDPVLPLQASKWVAKYKHQPTAVCRLLCAFGAGADASSYDHWNALVAADFPDIELVLLQLPGRGQLWQEPLQRRTRAAAELIVEELQRIEGGAAAAPTALLGFSMGAAVAYEVELRLEALGRRALCLYVAGRGGPGISYRHPEEARALAKAPEEYVRFFATTFCPPDVAAKLLRLAAAPEEGGNMLRRLRDNYRADLELGNPFPEDGAPSPVPVSCGVHVVVSRRDTVWPAEASAERSVACTPAYGDIVETWREWTTRRLARTVIFDDLEHHELCGERLLRAVCGDVLQVLSETVSAPAAPSKKRSRQRPPMAM</sequence>
<dbReference type="InterPro" id="IPR001031">
    <property type="entry name" value="Thioesterase"/>
</dbReference>
<accession>A0ABN9SX92</accession>
<evidence type="ECO:0000256" key="2">
    <source>
        <dbReference type="SAM" id="MobiDB-lite"/>
    </source>
</evidence>
<keyword evidence="3" id="KW-0732">Signal</keyword>
<feature type="region of interest" description="Disordered" evidence="2">
    <location>
        <begin position="422"/>
        <end position="441"/>
    </location>
</feature>
<feature type="domain" description="Thioesterase" evidence="4">
    <location>
        <begin position="153"/>
        <end position="303"/>
    </location>
</feature>
<dbReference type="Pfam" id="PF00975">
    <property type="entry name" value="Thioesterase"/>
    <property type="match status" value="1"/>
</dbReference>
<comment type="caution">
    <text evidence="5">The sequence shown here is derived from an EMBL/GenBank/DDBJ whole genome shotgun (WGS) entry which is preliminary data.</text>
</comment>
<evidence type="ECO:0000313" key="5">
    <source>
        <dbReference type="EMBL" id="CAK0837118.1"/>
    </source>
</evidence>